<organism evidence="1 2">
    <name type="scientific">[Candida] jaroonii</name>
    <dbReference type="NCBI Taxonomy" id="467808"/>
    <lineage>
        <taxon>Eukaryota</taxon>
        <taxon>Fungi</taxon>
        <taxon>Dikarya</taxon>
        <taxon>Ascomycota</taxon>
        <taxon>Saccharomycotina</taxon>
        <taxon>Pichiomycetes</taxon>
        <taxon>Debaryomycetaceae</taxon>
        <taxon>Yamadazyma</taxon>
    </lineage>
</organism>
<accession>A0ACA9Y6V3</accession>
<protein>
    <submittedName>
        <fullName evidence="1">Uncharacterized protein</fullName>
    </submittedName>
</protein>
<proteinExistence type="predicted"/>
<sequence>MPPRVTKRIPQSCYDCYKRRVKCNRQIPCDVCIRRGKASECHRETVVVNGQVFNNEPQAKSKIEMLELENQFLKEKLKQFEDIEPEVTEKSIGNQSGLYGMTVNFFSKKPMAEEGNVEYSYEEFKMLQDFLTFKNSLRLIEFNFQKIIIFHCVLIPEIFKEEHEDFFRKDGKHLSDKIEKTRDEYLWLSIYYATISNVLFLLDDELCEELKIDEELSKKLGSISTFAAIECLHRGQYLKYPNIKSLQCYAILCTNFNASSGVHIESALLRVMSYIATTLNLDKLTRPNEGVSLLNFELNCRIWWILVVIYWFNGPAIGKSPVGIHGFTTPRPRNISDFNLLNSIEQESESFLPITYNLYIFEISYIKRSYFQSKVVPWEALELAFSKILNLEQALKIHKQSSNNEYAYFLLHLKFLYEKLEIYKRMISFKIQNHLPIEEERKRCTEVCLELIDWFDPKYPASFRKYWITGNHCVNAAMFLLINMILNQEDINLHHLKKIEMLVVQIQLVFKNVKNPIFNVIPIFKECFEIILKKLNNQSYNLEFHEVKKVLNILDEVPKVYNRDTDLYNMVTVDYWDDFMNWVQSQDI</sequence>
<name>A0ACA9Y6V3_9ASCO</name>
<dbReference type="EMBL" id="CALSDN010000004">
    <property type="protein sequence ID" value="CAH6720657.1"/>
    <property type="molecule type" value="Genomic_DNA"/>
</dbReference>
<gene>
    <name evidence="1" type="ORF">CLIB1444_04S05006</name>
</gene>
<comment type="caution">
    <text evidence="1">The sequence shown here is derived from an EMBL/GenBank/DDBJ whole genome shotgun (WGS) entry which is preliminary data.</text>
</comment>
<keyword evidence="2" id="KW-1185">Reference proteome</keyword>
<reference evidence="1" key="1">
    <citation type="submission" date="2022-06" db="EMBL/GenBank/DDBJ databases">
        <authorList>
            <person name="Legras J.-L."/>
            <person name="Devillers H."/>
            <person name="Grondin C."/>
        </authorList>
    </citation>
    <scope>NUCLEOTIDE SEQUENCE</scope>
    <source>
        <strain evidence="1">CLIB 1444</strain>
    </source>
</reference>
<evidence type="ECO:0000313" key="2">
    <source>
        <dbReference type="Proteomes" id="UP001152531"/>
    </source>
</evidence>
<dbReference type="Proteomes" id="UP001152531">
    <property type="component" value="Unassembled WGS sequence"/>
</dbReference>
<evidence type="ECO:0000313" key="1">
    <source>
        <dbReference type="EMBL" id="CAH6720657.1"/>
    </source>
</evidence>